<reference evidence="9" key="1">
    <citation type="submission" date="2020-09" db="EMBL/GenBank/DDBJ databases">
        <title>Whole genome shotgun sequence of Streptomyces cinnamonensis NBRC 15873.</title>
        <authorList>
            <person name="Komaki H."/>
            <person name="Tamura T."/>
        </authorList>
    </citation>
    <scope>NUCLEOTIDE SEQUENCE [LARGE SCALE GENOMIC DNA]</scope>
    <source>
        <strain evidence="9">NBRC 15873</strain>
    </source>
</reference>
<dbReference type="InterPro" id="IPR000873">
    <property type="entry name" value="AMP-dep_synth/lig_dom"/>
</dbReference>
<name>A0ABQ3NG65_STRVG</name>
<proteinExistence type="predicted"/>
<sequence length="2205" mass="231452">MSNHWGMVALCSFHDAAVPVATIPEMFEKQVVASPDAVALVFGETSLTYRELDARANRLARFLVAHGVGPETVVGVALRRSPELWTAVLAVLKAGGAYLPMDAAYPAERLRYMAQDSGARLVLADTPTGGELPELPAPVLLLDTPETLTAVSREPAGPLTDSDRIRPQRVAQTAYVIYTSGSTGRPKGVAVTHNGLAPLLATHFEQLKVGPTSRVLQFASPSFDASVWEMCMGLLSGATFVLAGKEELAPGEPLAATVARHGVTHVTLPPPVLAAVPAGALATVETLVVAGDATTPELVATWSAGRRMINAYGPTETTVCATMSAPLAGDGLVPPIGGPITDTGVHVLDDALRPVTAGVTGELYVSGASLARGYLGRPDLSAQRFVACPFGEPGARMYRTGDLVERTPEGTLVFHGRADTQVKIRGIRIEPLEIEAVLSAHPGVADAAVLPHEQAGGRRLVAYVVPAASGRPGHEGPQGSGYGSIALDSGFGAGELRAHAGRHLPDHMVPAAFVLLDRLPLTPNGKLDKARLPEPEFRAGTYRAPRTPQEEILAELYAKALGLGQVGIDDDFFTLGGDSIQSLQVVSWARARGLVVTARQAVEHRTVARLAEIAVANGRGDATGPVLEELDGGGTGWMPLLPVARWIRDWGPGFDRFLQAMVLELPEDIDAAGLAATLTAVVDRHDLLRCRLVPAGGADADTDGLLVAPAGSVAVDPLLRRVACDGRWDEESWRTLLLAELDRAAGRLDPAAGVVAQFVWFDPAPGEGGPGRLLLALHHLVVDGVSWRILMPDLASAWQQVRTGRTPELPPVATSMRRWAHALADEARRPGRVAELDLWRSAVEGPDPLLGARRLDPAVDVRARVHTTHVQLPVSVTEALLTDLPAAFRGGVNDGLLAALALALAQWRRTRSVDETSALIRLEGHGREEVAAPGASLARTLGWFTTAFPVRLDLAGVDLDEAFAGGPAAGLAVKKVKEQLLALPDKGIGYGLLRHLNPQTAAVLEPHPVGQVGFNYLGRFSSAADMPAQLRGLGFTQAPEAAAIAELAELDAAQDPRMPAAAELDVNASVADRPAGPVLNAVFSAPEGVLSPAEVREIADLWRAALEGLVRHAAEPGAGGLTPSDLPLVAATQHDIDGWERRFPGLTDVWPTTALQSGLLFHSVFEDSSFDAYQVQYALHLSGEVDPARLRAAGQSLLDRHAGLRTAFVHNAYGDLVQLVLDTAALPWQELDLSALDEAERTAAFERFLAQDLTTHFDQIAPPMLRMTLVRTGARTHELVLTAHHVLFDGWSVPLLMQDLLTFYGSDGRATGLEPARNHRDFLAWLARQDREESARVWREELSGVGEPTLLAPLLPTPKTLPAEPAEDTAMRQAEVPLPVAASRDLQRRAADLGVTLNTVVQGAWAILLAQLTGRQDVVFASTVAGRPPALPGVDSTVGMFLNTLPVRVRCAPADTVAELLTALQGRQAALMDHHHVGLGEIQQAVGVDSLFDTIIGFESFPMDRAGIVEASRQAGISITGIRSFTASHYPVTVLAFIEPDRLRLAVQYRHTVLDPAAAESLATRFGTILRQVAEDTSRRVGTVELLEPAERDRLLHGLAGTAAAEDDTAARAGTDTVPALFERRAAATPGAVAVVDGGRSLTYRELDERANRIAKALTGRGARPETPVAVALPRSAELVVALLGVLKSGAAVLPLDPQHPGGRLARVLADARPLLVLTDADTAAALPDTGVPVLSLEDAGTGDGGAVPAAGVPRSGSLAYLSYDCGSSGGPTGVETTHGNLTGRVPGLLARLGAADGRRLLLGAGSDTAPPVAEIVAALCAGGGVEVLHDGAAATGGMLATSPSACADLLDEAVDDIAADTLVFSGEPLPAALALRAAASAPGARLVNIHGHPETGPATAYALPEGALPPATGTVPAGTPLAGVRAYVLGAGLAPVPHGAVGELYLAGGAPARGYRGHGALTAHRFVADPFGPPGSRMFRTGDLVRWNADDRLELLGRTGGEAAVRGTRITPAEVETVLTGHPGVEQAVVVVREGHGPGGTARAVGYVVPPDGHEVPDPAAHAERVRAHAARQLPAALVPAVVVTLDRLPLTPDGGTDRAALPEPEPPARPYRAPRTPQEAALCELLAEVLGVERVGMNDDFFELGGNSLLATRLTSRIRKVLGVSVPLRSIFESHAISELSRTVKNAGTSSRPRLRKMDRSGQ</sequence>
<dbReference type="InterPro" id="IPR025110">
    <property type="entry name" value="AMP-bd_C"/>
</dbReference>
<dbReference type="InterPro" id="IPR006162">
    <property type="entry name" value="Ppantetheine_attach_site"/>
</dbReference>
<dbReference type="Proteomes" id="UP000660554">
    <property type="component" value="Unassembled WGS sequence"/>
</dbReference>
<accession>A0ABQ3NG65</accession>
<dbReference type="PANTHER" id="PTHR45527">
    <property type="entry name" value="NONRIBOSOMAL PEPTIDE SYNTHETASE"/>
    <property type="match status" value="1"/>
</dbReference>
<comment type="cofactor">
    <cofactor evidence="1">
        <name>pantetheine 4'-phosphate</name>
        <dbReference type="ChEBI" id="CHEBI:47942"/>
    </cofactor>
</comment>
<dbReference type="InterPro" id="IPR020806">
    <property type="entry name" value="PKS_PP-bd"/>
</dbReference>
<dbReference type="Pfam" id="PF13193">
    <property type="entry name" value="AMP-binding_C"/>
    <property type="match status" value="2"/>
</dbReference>
<dbReference type="Gene3D" id="3.30.559.10">
    <property type="entry name" value="Chloramphenicol acetyltransferase-like domain"/>
    <property type="match status" value="2"/>
</dbReference>
<keyword evidence="3" id="KW-0597">Phosphoprotein</keyword>
<protein>
    <recommendedName>
        <fullName evidence="7">Carrier domain-containing protein</fullName>
    </recommendedName>
</protein>
<dbReference type="SUPFAM" id="SSF52777">
    <property type="entry name" value="CoA-dependent acyltransferases"/>
    <property type="match status" value="4"/>
</dbReference>
<evidence type="ECO:0000259" key="7">
    <source>
        <dbReference type="PROSITE" id="PS50075"/>
    </source>
</evidence>
<evidence type="ECO:0000256" key="6">
    <source>
        <dbReference type="SAM" id="MobiDB-lite"/>
    </source>
</evidence>
<dbReference type="Gene3D" id="3.40.50.1820">
    <property type="entry name" value="alpha/beta hydrolase"/>
    <property type="match status" value="1"/>
</dbReference>
<evidence type="ECO:0000256" key="3">
    <source>
        <dbReference type="ARBA" id="ARBA00022553"/>
    </source>
</evidence>
<dbReference type="InterPro" id="IPR029058">
    <property type="entry name" value="AB_hydrolase_fold"/>
</dbReference>
<dbReference type="Gene3D" id="3.30.300.30">
    <property type="match status" value="2"/>
</dbReference>
<dbReference type="InterPro" id="IPR023213">
    <property type="entry name" value="CAT-like_dom_sf"/>
</dbReference>
<feature type="domain" description="Carrier" evidence="7">
    <location>
        <begin position="544"/>
        <end position="618"/>
    </location>
</feature>
<keyword evidence="2" id="KW-0596">Phosphopantetheine</keyword>
<keyword evidence="9" id="KW-1185">Reference proteome</keyword>
<dbReference type="NCBIfam" id="TIGR01733">
    <property type="entry name" value="AA-adenyl-dom"/>
    <property type="match status" value="1"/>
</dbReference>
<dbReference type="InterPro" id="IPR020845">
    <property type="entry name" value="AMP-binding_CS"/>
</dbReference>
<evidence type="ECO:0000256" key="5">
    <source>
        <dbReference type="ARBA" id="ARBA00023194"/>
    </source>
</evidence>
<dbReference type="Pfam" id="PF00550">
    <property type="entry name" value="PP-binding"/>
    <property type="match status" value="2"/>
</dbReference>
<dbReference type="Gene3D" id="3.40.50.980">
    <property type="match status" value="2"/>
</dbReference>
<feature type="compositionally biased region" description="Polar residues" evidence="6">
    <location>
        <begin position="2185"/>
        <end position="2194"/>
    </location>
</feature>
<dbReference type="PROSITE" id="PS50075">
    <property type="entry name" value="CARRIER"/>
    <property type="match status" value="2"/>
</dbReference>
<dbReference type="NCBIfam" id="TIGR01720">
    <property type="entry name" value="NRPS-para261"/>
    <property type="match status" value="1"/>
</dbReference>
<dbReference type="Pfam" id="PF00501">
    <property type="entry name" value="AMP-binding"/>
    <property type="match status" value="2"/>
</dbReference>
<dbReference type="InterPro" id="IPR042099">
    <property type="entry name" value="ANL_N_sf"/>
</dbReference>
<gene>
    <name evidence="8" type="ORF">Scinn_12370</name>
</gene>
<evidence type="ECO:0000256" key="1">
    <source>
        <dbReference type="ARBA" id="ARBA00001957"/>
    </source>
</evidence>
<dbReference type="PROSITE" id="PS00012">
    <property type="entry name" value="PHOSPHOPANTETHEINE"/>
    <property type="match status" value="2"/>
</dbReference>
<dbReference type="InterPro" id="IPR001242">
    <property type="entry name" value="Condensation_dom"/>
</dbReference>
<dbReference type="PROSITE" id="PS00455">
    <property type="entry name" value="AMP_BINDING"/>
    <property type="match status" value="1"/>
</dbReference>
<comment type="caution">
    <text evidence="8">The sequence shown here is derived from an EMBL/GenBank/DDBJ whole genome shotgun (WGS) entry which is preliminary data.</text>
</comment>
<dbReference type="InterPro" id="IPR010060">
    <property type="entry name" value="NRPS_synth"/>
</dbReference>
<evidence type="ECO:0000256" key="4">
    <source>
        <dbReference type="ARBA" id="ARBA00022737"/>
    </source>
</evidence>
<keyword evidence="4" id="KW-0677">Repeat</keyword>
<evidence type="ECO:0000313" key="8">
    <source>
        <dbReference type="EMBL" id="GHI11774.1"/>
    </source>
</evidence>
<dbReference type="CDD" id="cd19543">
    <property type="entry name" value="DCL_NRPS"/>
    <property type="match status" value="1"/>
</dbReference>
<dbReference type="PANTHER" id="PTHR45527:SF1">
    <property type="entry name" value="FATTY ACID SYNTHASE"/>
    <property type="match status" value="1"/>
</dbReference>
<dbReference type="Gene3D" id="1.10.1200.10">
    <property type="entry name" value="ACP-like"/>
    <property type="match status" value="1"/>
</dbReference>
<feature type="domain" description="Carrier" evidence="7">
    <location>
        <begin position="2115"/>
        <end position="2190"/>
    </location>
</feature>
<feature type="region of interest" description="Disordered" evidence="6">
    <location>
        <begin position="2185"/>
        <end position="2205"/>
    </location>
</feature>
<dbReference type="SMART" id="SM00823">
    <property type="entry name" value="PKS_PP"/>
    <property type="match status" value="2"/>
</dbReference>
<keyword evidence="5" id="KW-0045">Antibiotic biosynthesis</keyword>
<feature type="region of interest" description="Disordered" evidence="6">
    <location>
        <begin position="2094"/>
        <end position="2115"/>
    </location>
</feature>
<organism evidence="8 9">
    <name type="scientific">Streptomyces virginiae</name>
    <name type="common">Streptomyces cinnamonensis</name>
    <dbReference type="NCBI Taxonomy" id="1961"/>
    <lineage>
        <taxon>Bacteria</taxon>
        <taxon>Bacillati</taxon>
        <taxon>Actinomycetota</taxon>
        <taxon>Actinomycetes</taxon>
        <taxon>Kitasatosporales</taxon>
        <taxon>Streptomycetaceae</taxon>
        <taxon>Streptomyces</taxon>
    </lineage>
</organism>
<dbReference type="InterPro" id="IPR010071">
    <property type="entry name" value="AA_adenyl_dom"/>
</dbReference>
<dbReference type="InterPro" id="IPR009081">
    <property type="entry name" value="PP-bd_ACP"/>
</dbReference>
<dbReference type="Pfam" id="PF00668">
    <property type="entry name" value="Condensation"/>
    <property type="match status" value="2"/>
</dbReference>
<dbReference type="SUPFAM" id="SSF47336">
    <property type="entry name" value="ACP-like"/>
    <property type="match status" value="2"/>
</dbReference>
<evidence type="ECO:0000256" key="2">
    <source>
        <dbReference type="ARBA" id="ARBA00022450"/>
    </source>
</evidence>
<dbReference type="InterPro" id="IPR036736">
    <property type="entry name" value="ACP-like_sf"/>
</dbReference>
<dbReference type="Gene3D" id="2.30.38.10">
    <property type="entry name" value="Luciferase, Domain 3"/>
    <property type="match status" value="1"/>
</dbReference>
<dbReference type="Gene3D" id="3.40.50.12780">
    <property type="entry name" value="N-terminal domain of ligase-like"/>
    <property type="match status" value="1"/>
</dbReference>
<dbReference type="EMBL" id="BNDV01000002">
    <property type="protein sequence ID" value="GHI11774.1"/>
    <property type="molecule type" value="Genomic_DNA"/>
</dbReference>
<dbReference type="InterPro" id="IPR045851">
    <property type="entry name" value="AMP-bd_C_sf"/>
</dbReference>
<dbReference type="SUPFAM" id="SSF56801">
    <property type="entry name" value="Acetyl-CoA synthetase-like"/>
    <property type="match status" value="2"/>
</dbReference>
<evidence type="ECO:0000313" key="9">
    <source>
        <dbReference type="Proteomes" id="UP000660554"/>
    </source>
</evidence>
<dbReference type="Gene3D" id="3.30.559.30">
    <property type="entry name" value="Nonribosomal peptide synthetase, condensation domain"/>
    <property type="match status" value="2"/>
</dbReference>